<dbReference type="RefSeq" id="WP_085493737.1">
    <property type="nucleotide sequence ID" value="NZ_FXAZ01000001.1"/>
</dbReference>
<sequence>MPSMMPSVRQHLHLYIFVSIIFITGVVFGALLVNALTLDQQEDLSRQLQHVFQSAGENTTNAAFWEALWQYWRWILIIAVFGISIIGFPLILVMDFAKGVFVGFTVGTLVGQYSWKGIVVAAATIAPQNMIAIPLLLIASVASLAFSLHVIKNRLMIPKMKSLRTPFLNYAVVQVSACIGLVAAAAIVHWVSPLFMTWVGSTIIHG</sequence>
<dbReference type="Pfam" id="PF01944">
    <property type="entry name" value="SpoIIM"/>
    <property type="match status" value="1"/>
</dbReference>
<name>A0A1X7JJ21_9BACL</name>
<proteinExistence type="predicted"/>
<dbReference type="OrthoDB" id="2065033at2"/>
<keyword evidence="1" id="KW-0472">Membrane</keyword>
<organism evidence="2 3">
    <name type="scientific">Paenibacillus aquistagni</name>
    <dbReference type="NCBI Taxonomy" id="1852522"/>
    <lineage>
        <taxon>Bacteria</taxon>
        <taxon>Bacillati</taxon>
        <taxon>Bacillota</taxon>
        <taxon>Bacilli</taxon>
        <taxon>Bacillales</taxon>
        <taxon>Paenibacillaceae</taxon>
        <taxon>Paenibacillus</taxon>
    </lineage>
</organism>
<feature type="transmembrane region" description="Helical" evidence="1">
    <location>
        <begin position="12"/>
        <end position="36"/>
    </location>
</feature>
<dbReference type="STRING" id="1852522.SAMN06295960_1618"/>
<dbReference type="NCBIfam" id="TIGR02831">
    <property type="entry name" value="spo_II_M"/>
    <property type="match status" value="1"/>
</dbReference>
<dbReference type="InterPro" id="IPR014196">
    <property type="entry name" value="SpoIIM"/>
</dbReference>
<protein>
    <submittedName>
        <fullName evidence="2">Stage II sporulation protein M</fullName>
    </submittedName>
</protein>
<dbReference type="InterPro" id="IPR002798">
    <property type="entry name" value="SpoIIM-like"/>
</dbReference>
<evidence type="ECO:0000256" key="1">
    <source>
        <dbReference type="SAM" id="Phobius"/>
    </source>
</evidence>
<gene>
    <name evidence="2" type="ORF">SAMN06295960_1618</name>
</gene>
<reference evidence="2 3" key="1">
    <citation type="submission" date="2017-04" db="EMBL/GenBank/DDBJ databases">
        <authorList>
            <person name="Afonso C.L."/>
            <person name="Miller P.J."/>
            <person name="Scott M.A."/>
            <person name="Spackman E."/>
            <person name="Goraichik I."/>
            <person name="Dimitrov K.M."/>
            <person name="Suarez D.L."/>
            <person name="Swayne D.E."/>
        </authorList>
    </citation>
    <scope>NUCLEOTIDE SEQUENCE [LARGE SCALE GENOMIC DNA]</scope>
    <source>
        <strain evidence="2 3">11</strain>
    </source>
</reference>
<evidence type="ECO:0000313" key="3">
    <source>
        <dbReference type="Proteomes" id="UP000193834"/>
    </source>
</evidence>
<keyword evidence="3" id="KW-1185">Reference proteome</keyword>
<dbReference type="EMBL" id="FXAZ01000001">
    <property type="protein sequence ID" value="SMG27758.1"/>
    <property type="molecule type" value="Genomic_DNA"/>
</dbReference>
<dbReference type="PIRSF" id="PIRSF038973">
    <property type="entry name" value="SpoIIM"/>
    <property type="match status" value="1"/>
</dbReference>
<accession>A0A1X7JJ21</accession>
<dbReference type="AlphaFoldDB" id="A0A1X7JJ21"/>
<feature type="transmembrane region" description="Helical" evidence="1">
    <location>
        <begin position="131"/>
        <end position="151"/>
    </location>
</feature>
<evidence type="ECO:0000313" key="2">
    <source>
        <dbReference type="EMBL" id="SMG27758.1"/>
    </source>
</evidence>
<keyword evidence="1" id="KW-1133">Transmembrane helix</keyword>
<feature type="transmembrane region" description="Helical" evidence="1">
    <location>
        <begin position="71"/>
        <end position="93"/>
    </location>
</feature>
<keyword evidence="1" id="KW-0812">Transmembrane</keyword>
<dbReference type="Proteomes" id="UP000193834">
    <property type="component" value="Unassembled WGS sequence"/>
</dbReference>
<feature type="transmembrane region" description="Helical" evidence="1">
    <location>
        <begin position="167"/>
        <end position="191"/>
    </location>
</feature>
<feature type="transmembrane region" description="Helical" evidence="1">
    <location>
        <begin position="100"/>
        <end position="125"/>
    </location>
</feature>